<organism evidence="15 16">
    <name type="scientific">Microbotryum silenes-dioicae</name>
    <dbReference type="NCBI Taxonomy" id="796604"/>
    <lineage>
        <taxon>Eukaryota</taxon>
        <taxon>Fungi</taxon>
        <taxon>Dikarya</taxon>
        <taxon>Basidiomycota</taxon>
        <taxon>Pucciniomycotina</taxon>
        <taxon>Microbotryomycetes</taxon>
        <taxon>Microbotryales</taxon>
        <taxon>Microbotryaceae</taxon>
        <taxon>Microbotryum</taxon>
    </lineage>
</organism>
<dbReference type="GO" id="GO:0004815">
    <property type="term" value="F:aspartate-tRNA ligase activity"/>
    <property type="evidence" value="ECO:0007669"/>
    <property type="project" value="UniProtKB-EC"/>
</dbReference>
<evidence type="ECO:0000256" key="3">
    <source>
        <dbReference type="ARBA" id="ARBA00012841"/>
    </source>
</evidence>
<evidence type="ECO:0000256" key="4">
    <source>
        <dbReference type="ARBA" id="ARBA00018853"/>
    </source>
</evidence>
<feature type="compositionally biased region" description="Basic and acidic residues" evidence="13">
    <location>
        <begin position="94"/>
        <end position="143"/>
    </location>
</feature>
<protein>
    <recommendedName>
        <fullName evidence="4">Aspartate--tRNA ligase, cytoplasmic</fullName>
        <ecNumber evidence="3">6.1.1.12</ecNumber>
    </recommendedName>
    <alternativeName>
        <fullName evidence="11">Aspartyl-tRNA synthetase</fullName>
    </alternativeName>
</protein>
<evidence type="ECO:0000256" key="5">
    <source>
        <dbReference type="ARBA" id="ARBA00022490"/>
    </source>
</evidence>
<dbReference type="Gene3D" id="3.30.930.10">
    <property type="entry name" value="Bira Bifunctional Protein, Domain 2"/>
    <property type="match status" value="1"/>
</dbReference>
<dbReference type="PRINTS" id="PR01042">
    <property type="entry name" value="TRNASYNTHASP"/>
</dbReference>
<gene>
    <name evidence="15" type="primary">BQ5605_C008g05073</name>
    <name evidence="15" type="ORF">BQ5605_C008G05073</name>
</gene>
<feature type="domain" description="Aminoacyl-transfer RNA synthetases class-II family profile" evidence="14">
    <location>
        <begin position="343"/>
        <end position="647"/>
    </location>
</feature>
<comment type="similarity">
    <text evidence="2">Belongs to the class-II aminoacyl-tRNA synthetase family. Type 2 subfamily.</text>
</comment>
<evidence type="ECO:0000313" key="16">
    <source>
        <dbReference type="Proteomes" id="UP000249464"/>
    </source>
</evidence>
<dbReference type="GO" id="GO:0006422">
    <property type="term" value="P:aspartyl-tRNA aminoacylation"/>
    <property type="evidence" value="ECO:0007669"/>
    <property type="project" value="InterPro"/>
</dbReference>
<dbReference type="InterPro" id="IPR045864">
    <property type="entry name" value="aa-tRNA-synth_II/BPL/LPL"/>
</dbReference>
<dbReference type="FunFam" id="3.30.930.10:FF:000013">
    <property type="entry name" value="Aspartate--tRNA ligase, cytoplasmic"/>
    <property type="match status" value="1"/>
</dbReference>
<evidence type="ECO:0000259" key="14">
    <source>
        <dbReference type="PROSITE" id="PS50862"/>
    </source>
</evidence>
<keyword evidence="6" id="KW-0436">Ligase</keyword>
<dbReference type="PANTHER" id="PTHR43450:SF2">
    <property type="entry name" value="ASPARTATE--TRNA LIGASE"/>
    <property type="match status" value="1"/>
</dbReference>
<dbReference type="CDD" id="cd04320">
    <property type="entry name" value="AspRS_cyto_N"/>
    <property type="match status" value="1"/>
</dbReference>
<dbReference type="NCBIfam" id="TIGR00458">
    <property type="entry name" value="aspS_nondisc"/>
    <property type="match status" value="1"/>
</dbReference>
<reference evidence="15 16" key="1">
    <citation type="submission" date="2016-11" db="EMBL/GenBank/DDBJ databases">
        <authorList>
            <person name="Jaros S."/>
            <person name="Januszkiewicz K."/>
            <person name="Wedrychowicz H."/>
        </authorList>
    </citation>
    <scope>NUCLEOTIDE SEQUENCE [LARGE SCALE GENOMIC DNA]</scope>
</reference>
<evidence type="ECO:0000256" key="11">
    <source>
        <dbReference type="ARBA" id="ARBA00033155"/>
    </source>
</evidence>
<dbReference type="InterPro" id="IPR012340">
    <property type="entry name" value="NA-bd_OB-fold"/>
</dbReference>
<dbReference type="InterPro" id="IPR004523">
    <property type="entry name" value="Asp-tRNA_synthase_2"/>
</dbReference>
<proteinExistence type="inferred from homology"/>
<dbReference type="InterPro" id="IPR006195">
    <property type="entry name" value="aa-tRNA-synth_II"/>
</dbReference>
<dbReference type="NCBIfam" id="NF003483">
    <property type="entry name" value="PRK05159.1"/>
    <property type="match status" value="1"/>
</dbReference>
<evidence type="ECO:0000256" key="6">
    <source>
        <dbReference type="ARBA" id="ARBA00022598"/>
    </source>
</evidence>
<evidence type="ECO:0000313" key="15">
    <source>
        <dbReference type="EMBL" id="SGY79204.1"/>
    </source>
</evidence>
<keyword evidence="9" id="KW-0648">Protein biosynthesis</keyword>
<evidence type="ECO:0000256" key="12">
    <source>
        <dbReference type="ARBA" id="ARBA00047904"/>
    </source>
</evidence>
<feature type="region of interest" description="Disordered" evidence="13">
    <location>
        <begin position="172"/>
        <end position="193"/>
    </location>
</feature>
<dbReference type="GO" id="GO:0005524">
    <property type="term" value="F:ATP binding"/>
    <property type="evidence" value="ECO:0007669"/>
    <property type="project" value="UniProtKB-KW"/>
</dbReference>
<evidence type="ECO:0000256" key="7">
    <source>
        <dbReference type="ARBA" id="ARBA00022741"/>
    </source>
</evidence>
<evidence type="ECO:0000256" key="9">
    <source>
        <dbReference type="ARBA" id="ARBA00022917"/>
    </source>
</evidence>
<dbReference type="EC" id="6.1.1.12" evidence="3"/>
<dbReference type="InterPro" id="IPR004364">
    <property type="entry name" value="Aa-tRNA-synt_II"/>
</dbReference>
<keyword evidence="8" id="KW-0067">ATP-binding</keyword>
<dbReference type="GO" id="GO:0005829">
    <property type="term" value="C:cytosol"/>
    <property type="evidence" value="ECO:0007669"/>
    <property type="project" value="TreeGrafter"/>
</dbReference>
<dbReference type="EMBL" id="FQNC01000048">
    <property type="protein sequence ID" value="SGY79204.1"/>
    <property type="molecule type" value="Genomic_DNA"/>
</dbReference>
<dbReference type="FunFam" id="2.40.50.140:FF:000132">
    <property type="entry name" value="Aspartyl-tRNA synthetase, cytoplasmic"/>
    <property type="match status" value="1"/>
</dbReference>
<comment type="catalytic activity">
    <reaction evidence="12">
        <text>tRNA(Asp) + L-aspartate + ATP = L-aspartyl-tRNA(Asp) + AMP + diphosphate</text>
        <dbReference type="Rhea" id="RHEA:19649"/>
        <dbReference type="Rhea" id="RHEA-COMP:9660"/>
        <dbReference type="Rhea" id="RHEA-COMP:9678"/>
        <dbReference type="ChEBI" id="CHEBI:29991"/>
        <dbReference type="ChEBI" id="CHEBI:30616"/>
        <dbReference type="ChEBI" id="CHEBI:33019"/>
        <dbReference type="ChEBI" id="CHEBI:78442"/>
        <dbReference type="ChEBI" id="CHEBI:78516"/>
        <dbReference type="ChEBI" id="CHEBI:456215"/>
        <dbReference type="EC" id="6.1.1.12"/>
    </reaction>
</comment>
<comment type="subcellular location">
    <subcellularLocation>
        <location evidence="1">Cytoplasm</location>
    </subcellularLocation>
</comment>
<sequence length="655" mass="73157">MHLARSLLFQLRLRTRTTLVRTPPLPYTHLNTPSRPRSFRIAPLSMSQASQADHTGSRGIVESIVDAIKPAQKSNEQAGLPSAAVAEDASAEQPRVKENGELETKSEMKKRIKAEQKEKEKAEKAAAREKKEAEDRAAKAAADARKKSRCELTWSRGNPTDMTCGRPVDQDYSPDKYGKLPLNTSQDRSGKERTDLGTLTAADAGRKVLFRARLQTSRAQGAKMVFLVFRQQQHTIQALIQVEPELVSKPMVRWTESINAESIVLVQGIVQKPLEPVKSCTVSDAEIKISQIHTISEAPNVLPFSIADAMRTADSVEGPTVALDTRLDNRVLDLRTITNQAVFKIQSGVCQLFRDYLINKNFVEIHTPKLQGAATESGASVFKVSYFKGNAFLAQSPQLGKQMCIAGDMERVFEIAPVFRAEDSNTHRHMTEFMGLDLEMAFEEHYHEVMETIDGMLKAIFSGLQQKYANEISIVQKQFPHDDFTFLPETLVLKYTDAIKILQDAGVQQGNPPAPIGDYDDMSTTTEKALGGLVKEKYGTDYYIIDKFPLELRPFYTMPDAEDPKLSNSYDFFMRGEEILSGAQRVHDATLLEERMRAVGIDPNDMKAYVDAFRLGAPPHAGGGIGLERVVMLFLKLNNIRRASLFPRDPKRLNP</sequence>
<dbReference type="STRING" id="796604.A0A2X0MCB3"/>
<dbReference type="PROSITE" id="PS50862">
    <property type="entry name" value="AA_TRNA_LIGASE_II"/>
    <property type="match status" value="1"/>
</dbReference>
<keyword evidence="10" id="KW-0030">Aminoacyl-tRNA synthetase</keyword>
<evidence type="ECO:0000256" key="1">
    <source>
        <dbReference type="ARBA" id="ARBA00004496"/>
    </source>
</evidence>
<dbReference type="Proteomes" id="UP000249464">
    <property type="component" value="Unassembled WGS sequence"/>
</dbReference>
<evidence type="ECO:0000256" key="8">
    <source>
        <dbReference type="ARBA" id="ARBA00022840"/>
    </source>
</evidence>
<dbReference type="GO" id="GO:0017101">
    <property type="term" value="C:aminoacyl-tRNA synthetase multienzyme complex"/>
    <property type="evidence" value="ECO:0007669"/>
    <property type="project" value="TreeGrafter"/>
</dbReference>
<dbReference type="AlphaFoldDB" id="A0A2X0MCB3"/>
<dbReference type="CDD" id="cd00776">
    <property type="entry name" value="AsxRS_core"/>
    <property type="match status" value="1"/>
</dbReference>
<evidence type="ECO:0000256" key="13">
    <source>
        <dbReference type="SAM" id="MobiDB-lite"/>
    </source>
</evidence>
<keyword evidence="7" id="KW-0547">Nucleotide-binding</keyword>
<dbReference type="SUPFAM" id="SSF55681">
    <property type="entry name" value="Class II aaRS and biotin synthetases"/>
    <property type="match status" value="1"/>
</dbReference>
<dbReference type="Gene3D" id="2.40.50.140">
    <property type="entry name" value="Nucleic acid-binding proteins"/>
    <property type="match status" value="1"/>
</dbReference>
<keyword evidence="16" id="KW-1185">Reference proteome</keyword>
<keyword evidence="5" id="KW-0963">Cytoplasm</keyword>
<accession>A0A2X0MCB3</accession>
<dbReference type="Pfam" id="PF00152">
    <property type="entry name" value="tRNA-synt_2"/>
    <property type="match status" value="1"/>
</dbReference>
<name>A0A2X0MCB3_9BASI</name>
<dbReference type="InterPro" id="IPR002312">
    <property type="entry name" value="Asp/Asn-tRNA-synth_IIb"/>
</dbReference>
<evidence type="ECO:0000256" key="10">
    <source>
        <dbReference type="ARBA" id="ARBA00023146"/>
    </source>
</evidence>
<feature type="region of interest" description="Disordered" evidence="13">
    <location>
        <begin position="72"/>
        <end position="143"/>
    </location>
</feature>
<dbReference type="HAMAP" id="MF_02075">
    <property type="entry name" value="Asp_tRNA_synth_type2"/>
    <property type="match status" value="1"/>
</dbReference>
<dbReference type="SUPFAM" id="SSF50249">
    <property type="entry name" value="Nucleic acid-binding proteins"/>
    <property type="match status" value="1"/>
</dbReference>
<evidence type="ECO:0000256" key="2">
    <source>
        <dbReference type="ARBA" id="ARBA00005312"/>
    </source>
</evidence>
<dbReference type="GO" id="GO:0003723">
    <property type="term" value="F:RNA binding"/>
    <property type="evidence" value="ECO:0007669"/>
    <property type="project" value="TreeGrafter"/>
</dbReference>
<dbReference type="PANTHER" id="PTHR43450">
    <property type="entry name" value="ASPARTYL-TRNA SYNTHETASE"/>
    <property type="match status" value="1"/>
</dbReference>